<protein>
    <submittedName>
        <fullName evidence="2">VOC family protein</fullName>
    </submittedName>
</protein>
<reference evidence="2 3" key="1">
    <citation type="submission" date="2018-10" db="EMBL/GenBank/DDBJ databases">
        <title>Draft genome of Fastidiocella sp. strain 375T, a bacterium isolated from a karstic cave dripping water.</title>
        <authorList>
            <person name="Coelho C."/>
            <person name="Verissimo A."/>
            <person name="Tiago I."/>
        </authorList>
    </citation>
    <scope>NUCLEOTIDE SEQUENCE [LARGE SCALE GENOMIC DNA]</scope>
    <source>
        <strain evidence="2 3">CAVE-375</strain>
    </source>
</reference>
<dbReference type="Proteomes" id="UP000290682">
    <property type="component" value="Unassembled WGS sequence"/>
</dbReference>
<gene>
    <name evidence="2" type="ORF">EBB06_13070</name>
</gene>
<evidence type="ECO:0000313" key="2">
    <source>
        <dbReference type="EMBL" id="RXZ42812.1"/>
    </source>
</evidence>
<feature type="domain" description="VOC" evidence="1">
    <location>
        <begin position="5"/>
        <end position="122"/>
    </location>
</feature>
<comment type="caution">
    <text evidence="2">The sequence shown here is derived from an EMBL/GenBank/DDBJ whole genome shotgun (WGS) entry which is preliminary data.</text>
</comment>
<dbReference type="EMBL" id="REGR01000014">
    <property type="protein sequence ID" value="RXZ42812.1"/>
    <property type="molecule type" value="Genomic_DNA"/>
</dbReference>
<sequence length="123" mass="13337">MAHNPVGWFEIYVQDMNRAKAFYEAIFATRLENLESPDIEMWAFPMLPEGTGASGALTKMEGCPSGGNSTVVYFSCADCAVEAKRASENGGNIFKDKFSIGPYGFIALVVDTEGNVIGLHSMQ</sequence>
<dbReference type="Pfam" id="PF00903">
    <property type="entry name" value="Glyoxalase"/>
    <property type="match status" value="1"/>
</dbReference>
<dbReference type="PANTHER" id="PTHR33993:SF2">
    <property type="entry name" value="VOC DOMAIN-CONTAINING PROTEIN"/>
    <property type="match status" value="1"/>
</dbReference>
<organism evidence="2 3">
    <name type="scientific">Crenobacter cavernae</name>
    <dbReference type="NCBI Taxonomy" id="2290923"/>
    <lineage>
        <taxon>Bacteria</taxon>
        <taxon>Pseudomonadati</taxon>
        <taxon>Pseudomonadota</taxon>
        <taxon>Betaproteobacteria</taxon>
        <taxon>Neisseriales</taxon>
        <taxon>Neisseriaceae</taxon>
        <taxon>Crenobacter</taxon>
    </lineage>
</organism>
<dbReference type="InterPro" id="IPR052164">
    <property type="entry name" value="Anthracycline_SecMetBiosynth"/>
</dbReference>
<dbReference type="CDD" id="cd07247">
    <property type="entry name" value="SgaA_N_like"/>
    <property type="match status" value="1"/>
</dbReference>
<keyword evidence="3" id="KW-1185">Reference proteome</keyword>
<dbReference type="SUPFAM" id="SSF54593">
    <property type="entry name" value="Glyoxalase/Bleomycin resistance protein/Dihydroxybiphenyl dioxygenase"/>
    <property type="match status" value="1"/>
</dbReference>
<proteinExistence type="predicted"/>
<dbReference type="InterPro" id="IPR004360">
    <property type="entry name" value="Glyas_Fos-R_dOase_dom"/>
</dbReference>
<name>A0ABY0FAY0_9NEIS</name>
<dbReference type="Gene3D" id="3.10.180.10">
    <property type="entry name" value="2,3-Dihydroxybiphenyl 1,2-Dioxygenase, domain 1"/>
    <property type="match status" value="1"/>
</dbReference>
<dbReference type="InterPro" id="IPR029068">
    <property type="entry name" value="Glyas_Bleomycin-R_OHBP_Dase"/>
</dbReference>
<evidence type="ECO:0000259" key="1">
    <source>
        <dbReference type="PROSITE" id="PS51819"/>
    </source>
</evidence>
<evidence type="ECO:0000313" key="3">
    <source>
        <dbReference type="Proteomes" id="UP000290682"/>
    </source>
</evidence>
<dbReference type="PROSITE" id="PS51819">
    <property type="entry name" value="VOC"/>
    <property type="match status" value="1"/>
</dbReference>
<accession>A0ABY0FAY0</accession>
<dbReference type="InterPro" id="IPR037523">
    <property type="entry name" value="VOC_core"/>
</dbReference>
<dbReference type="PANTHER" id="PTHR33993">
    <property type="entry name" value="GLYOXALASE-RELATED"/>
    <property type="match status" value="1"/>
</dbReference>
<dbReference type="RefSeq" id="WP_129213591.1">
    <property type="nucleotide sequence ID" value="NZ_REGR01000014.1"/>
</dbReference>